<keyword evidence="2 5" id="KW-0238">DNA-binding</keyword>
<dbReference type="SMART" id="SM00339">
    <property type="entry name" value="FH"/>
    <property type="match status" value="1"/>
</dbReference>
<dbReference type="PRINTS" id="PR00053">
    <property type="entry name" value="FORKHEAD"/>
</dbReference>
<dbReference type="InterPro" id="IPR036390">
    <property type="entry name" value="WH_DNA-bd_sf"/>
</dbReference>
<dbReference type="AlphaFoldDB" id="A0A5C3QZ33"/>
<dbReference type="SUPFAM" id="SSF46785">
    <property type="entry name" value="Winged helix' DNA-binding domain"/>
    <property type="match status" value="1"/>
</dbReference>
<dbReference type="PANTHER" id="PTHR46078:SF2">
    <property type="entry name" value="FORK-HEAD DOMAIN-CONTAINING PROTEIN"/>
    <property type="match status" value="1"/>
</dbReference>
<dbReference type="CDD" id="cd00059">
    <property type="entry name" value="FH_FOX"/>
    <property type="match status" value="1"/>
</dbReference>
<evidence type="ECO:0000256" key="2">
    <source>
        <dbReference type="ARBA" id="ARBA00023125"/>
    </source>
</evidence>
<evidence type="ECO:0000256" key="7">
    <source>
        <dbReference type="SAM" id="MobiDB-lite"/>
    </source>
</evidence>
<dbReference type="PROSITE" id="PS50039">
    <property type="entry name" value="FORK_HEAD_3"/>
    <property type="match status" value="1"/>
</dbReference>
<dbReference type="InterPro" id="IPR045912">
    <property type="entry name" value="FOXJ2/3-like"/>
</dbReference>
<feature type="compositionally biased region" description="Acidic residues" evidence="7">
    <location>
        <begin position="149"/>
        <end position="167"/>
    </location>
</feature>
<dbReference type="STRING" id="1884261.A0A5C3QZ33"/>
<evidence type="ECO:0000313" key="9">
    <source>
        <dbReference type="EMBL" id="TFL03644.1"/>
    </source>
</evidence>
<evidence type="ECO:0000259" key="8">
    <source>
        <dbReference type="PROSITE" id="PS50039"/>
    </source>
</evidence>
<dbReference type="InterPro" id="IPR036388">
    <property type="entry name" value="WH-like_DNA-bd_sf"/>
</dbReference>
<dbReference type="GO" id="GO:0005634">
    <property type="term" value="C:nucleus"/>
    <property type="evidence" value="ECO:0007669"/>
    <property type="project" value="UniProtKB-SubCell"/>
</dbReference>
<dbReference type="EMBL" id="ML178820">
    <property type="protein sequence ID" value="TFL03644.1"/>
    <property type="molecule type" value="Genomic_DNA"/>
</dbReference>
<feature type="compositionally biased region" description="Basic residues" evidence="7">
    <location>
        <begin position="132"/>
        <end position="143"/>
    </location>
</feature>
<keyword evidence="4 5" id="KW-0539">Nucleus</keyword>
<dbReference type="Proteomes" id="UP000305067">
    <property type="component" value="Unassembled WGS sequence"/>
</dbReference>
<keyword evidence="10" id="KW-1185">Reference proteome</keyword>
<keyword evidence="6" id="KW-0175">Coiled coil</keyword>
<keyword evidence="3" id="KW-0804">Transcription</keyword>
<comment type="subcellular location">
    <subcellularLocation>
        <location evidence="5">Nucleus</location>
    </subcellularLocation>
</comment>
<accession>A0A5C3QZ33</accession>
<dbReference type="PANTHER" id="PTHR46078">
    <property type="entry name" value="FORKHEAD BOX PROTEIN J2 FAMILY MEMBER"/>
    <property type="match status" value="1"/>
</dbReference>
<gene>
    <name evidence="9" type="ORF">BDV98DRAFT_393760</name>
</gene>
<feature type="region of interest" description="Disordered" evidence="7">
    <location>
        <begin position="84"/>
        <end position="172"/>
    </location>
</feature>
<feature type="domain" description="Fork-head" evidence="8">
    <location>
        <begin position="24"/>
        <end position="115"/>
    </location>
</feature>
<keyword evidence="1" id="KW-0805">Transcription regulation</keyword>
<evidence type="ECO:0000256" key="3">
    <source>
        <dbReference type="ARBA" id="ARBA00023163"/>
    </source>
</evidence>
<sequence length="294" mass="33242">MLALHPCQAPNNLLQHLPPNRLINPTKHTLPVILRCTILGSTRKRLTIREIYAAMEEKYPYYKTAGPTWKQSVRHHLSLNRLFEKQPRPATDPGFGSYWGVNLEAPPGTKRPRKRGRTGRDGDSTEQETQPIKKRGRPKKKSGKGSDQGSDDDSDEEEAEFESEDESVYPYEHARRIAEVKRGSASRRLQQQQESAQLSSQALEEQATMRQQCSDAVSTSLKLSGQLADAQAEITSIRATLRHTEAELGEERRRRLDAERQAHYEVRLRKAQEETLQAIRGSLFQSSNCGPSSS</sequence>
<protein>
    <recommendedName>
        <fullName evidence="8">Fork-head domain-containing protein</fullName>
    </recommendedName>
</protein>
<feature type="DNA-binding region" description="Fork-head" evidence="5">
    <location>
        <begin position="24"/>
        <end position="115"/>
    </location>
</feature>
<feature type="coiled-coil region" evidence="6">
    <location>
        <begin position="186"/>
        <end position="261"/>
    </location>
</feature>
<dbReference type="OrthoDB" id="5954824at2759"/>
<dbReference type="Gene3D" id="1.10.10.10">
    <property type="entry name" value="Winged helix-like DNA-binding domain superfamily/Winged helix DNA-binding domain"/>
    <property type="match status" value="1"/>
</dbReference>
<reference evidence="9 10" key="1">
    <citation type="journal article" date="2019" name="Nat. Ecol. Evol.">
        <title>Megaphylogeny resolves global patterns of mushroom evolution.</title>
        <authorList>
            <person name="Varga T."/>
            <person name="Krizsan K."/>
            <person name="Foldi C."/>
            <person name="Dima B."/>
            <person name="Sanchez-Garcia M."/>
            <person name="Sanchez-Ramirez S."/>
            <person name="Szollosi G.J."/>
            <person name="Szarkandi J.G."/>
            <person name="Papp V."/>
            <person name="Albert L."/>
            <person name="Andreopoulos W."/>
            <person name="Angelini C."/>
            <person name="Antonin V."/>
            <person name="Barry K.W."/>
            <person name="Bougher N.L."/>
            <person name="Buchanan P."/>
            <person name="Buyck B."/>
            <person name="Bense V."/>
            <person name="Catcheside P."/>
            <person name="Chovatia M."/>
            <person name="Cooper J."/>
            <person name="Damon W."/>
            <person name="Desjardin D."/>
            <person name="Finy P."/>
            <person name="Geml J."/>
            <person name="Haridas S."/>
            <person name="Hughes K."/>
            <person name="Justo A."/>
            <person name="Karasinski D."/>
            <person name="Kautmanova I."/>
            <person name="Kiss B."/>
            <person name="Kocsube S."/>
            <person name="Kotiranta H."/>
            <person name="LaButti K.M."/>
            <person name="Lechner B.E."/>
            <person name="Liimatainen K."/>
            <person name="Lipzen A."/>
            <person name="Lukacs Z."/>
            <person name="Mihaltcheva S."/>
            <person name="Morgado L.N."/>
            <person name="Niskanen T."/>
            <person name="Noordeloos M.E."/>
            <person name="Ohm R.A."/>
            <person name="Ortiz-Santana B."/>
            <person name="Ovrebo C."/>
            <person name="Racz N."/>
            <person name="Riley R."/>
            <person name="Savchenko A."/>
            <person name="Shiryaev A."/>
            <person name="Soop K."/>
            <person name="Spirin V."/>
            <person name="Szebenyi C."/>
            <person name="Tomsovsky M."/>
            <person name="Tulloss R.E."/>
            <person name="Uehling J."/>
            <person name="Grigoriev I.V."/>
            <person name="Vagvolgyi C."/>
            <person name="Papp T."/>
            <person name="Martin F.M."/>
            <person name="Miettinen O."/>
            <person name="Hibbett D.S."/>
            <person name="Nagy L.G."/>
        </authorList>
    </citation>
    <scope>NUCLEOTIDE SEQUENCE [LARGE SCALE GENOMIC DNA]</scope>
    <source>
        <strain evidence="9 10">CBS 309.79</strain>
    </source>
</reference>
<evidence type="ECO:0000313" key="10">
    <source>
        <dbReference type="Proteomes" id="UP000305067"/>
    </source>
</evidence>
<evidence type="ECO:0000256" key="5">
    <source>
        <dbReference type="PROSITE-ProRule" id="PRU00089"/>
    </source>
</evidence>
<dbReference type="InterPro" id="IPR001766">
    <property type="entry name" value="Fork_head_dom"/>
</dbReference>
<evidence type="ECO:0000256" key="4">
    <source>
        <dbReference type="ARBA" id="ARBA00023242"/>
    </source>
</evidence>
<organism evidence="9 10">
    <name type="scientific">Pterulicium gracile</name>
    <dbReference type="NCBI Taxonomy" id="1884261"/>
    <lineage>
        <taxon>Eukaryota</taxon>
        <taxon>Fungi</taxon>
        <taxon>Dikarya</taxon>
        <taxon>Basidiomycota</taxon>
        <taxon>Agaricomycotina</taxon>
        <taxon>Agaricomycetes</taxon>
        <taxon>Agaricomycetidae</taxon>
        <taxon>Agaricales</taxon>
        <taxon>Pleurotineae</taxon>
        <taxon>Pterulaceae</taxon>
        <taxon>Pterulicium</taxon>
    </lineage>
</organism>
<dbReference type="GO" id="GO:0000978">
    <property type="term" value="F:RNA polymerase II cis-regulatory region sequence-specific DNA binding"/>
    <property type="evidence" value="ECO:0007669"/>
    <property type="project" value="TreeGrafter"/>
</dbReference>
<evidence type="ECO:0000256" key="6">
    <source>
        <dbReference type="SAM" id="Coils"/>
    </source>
</evidence>
<proteinExistence type="predicted"/>
<dbReference type="GO" id="GO:0000981">
    <property type="term" value="F:DNA-binding transcription factor activity, RNA polymerase II-specific"/>
    <property type="evidence" value="ECO:0007669"/>
    <property type="project" value="TreeGrafter"/>
</dbReference>
<name>A0A5C3QZ33_9AGAR</name>
<evidence type="ECO:0000256" key="1">
    <source>
        <dbReference type="ARBA" id="ARBA00023015"/>
    </source>
</evidence>
<dbReference type="Pfam" id="PF00250">
    <property type="entry name" value="Forkhead"/>
    <property type="match status" value="1"/>
</dbReference>